<organismHost>
    <name type="scientific">Paramecium bursaria</name>
    <dbReference type="NCBI Taxonomy" id="74790"/>
</organismHost>
<dbReference type="Proteomes" id="UP000246715">
    <property type="component" value="Segment"/>
</dbReference>
<name>A7IUY4_PBCVM</name>
<gene>
    <name evidence="1" type="primary">m604R</name>
    <name evidence="1" type="ORF">MT325_m604R</name>
</gene>
<sequence length="87" mass="10143">MFALWTYGRMFKFTYFLFGNFQHTFESKNAEKQNTFGVGRGFGIVMHPCHTVHDNMVNTICTIIVINLMVHHERQSHASVISKLKYS</sequence>
<accession>A7IUY4</accession>
<proteinExistence type="predicted"/>
<organism evidence="1 2">
    <name type="scientific">Paramecium bursaria Chlorella virus MT325</name>
    <name type="common">PBCV-MT325</name>
    <dbReference type="NCBI Taxonomy" id="346932"/>
    <lineage>
        <taxon>Viruses</taxon>
        <taxon>Varidnaviria</taxon>
        <taxon>Bamfordvirae</taxon>
        <taxon>Nucleocytoviricota</taxon>
        <taxon>Megaviricetes</taxon>
        <taxon>Algavirales</taxon>
        <taxon>Phycodnaviridae</taxon>
        <taxon>Chlorovirus</taxon>
        <taxon>Chlorovirus conductrix</taxon>
        <taxon>Paramecium bursaria Chlorella virus A1</taxon>
    </lineage>
</organism>
<evidence type="ECO:0000313" key="1">
    <source>
        <dbReference type="EMBL" id="ABT14158.1"/>
    </source>
</evidence>
<dbReference type="EMBL" id="DQ491001">
    <property type="protein sequence ID" value="ABT14158.1"/>
    <property type="molecule type" value="Genomic_DNA"/>
</dbReference>
<protein>
    <submittedName>
        <fullName evidence="1">Uncharacterized protein m604R</fullName>
    </submittedName>
</protein>
<evidence type="ECO:0000313" key="2">
    <source>
        <dbReference type="Proteomes" id="UP000246715"/>
    </source>
</evidence>
<reference evidence="1 2" key="1">
    <citation type="journal article" date="2007" name="Virology">
        <title>Sequence and annotation of the 314-kb MT325 and the 321-kb FR483 viruses that infect Chlorella Pbi.</title>
        <authorList>
            <person name="Fitzgerald L.A."/>
            <person name="Graves M.V."/>
            <person name="Li X."/>
            <person name="Feldblyum T."/>
            <person name="Hartigan J."/>
            <person name="Van Etten J.L."/>
        </authorList>
    </citation>
    <scope>NUCLEOTIDE SEQUENCE [LARGE SCALE GENOMIC DNA]</scope>
    <source>
        <strain evidence="1 2">MT325</strain>
    </source>
</reference>